<dbReference type="PANTHER" id="PTHR43874:SF19">
    <property type="entry name" value="RESPONSE REGULATOR 23-RELATED"/>
    <property type="match status" value="1"/>
</dbReference>
<dbReference type="InterPro" id="IPR011006">
    <property type="entry name" value="CheY-like_superfamily"/>
</dbReference>
<organism evidence="8 9">
    <name type="scientific">Cicer arietinum</name>
    <name type="common">Chickpea</name>
    <name type="synonym">Garbanzo</name>
    <dbReference type="NCBI Taxonomy" id="3827"/>
    <lineage>
        <taxon>Eukaryota</taxon>
        <taxon>Viridiplantae</taxon>
        <taxon>Streptophyta</taxon>
        <taxon>Embryophyta</taxon>
        <taxon>Tracheophyta</taxon>
        <taxon>Spermatophyta</taxon>
        <taxon>Magnoliopsida</taxon>
        <taxon>eudicotyledons</taxon>
        <taxon>Gunneridae</taxon>
        <taxon>Pentapetalae</taxon>
        <taxon>rosids</taxon>
        <taxon>fabids</taxon>
        <taxon>Fabales</taxon>
        <taxon>Fabaceae</taxon>
        <taxon>Papilionoideae</taxon>
        <taxon>50 kb inversion clade</taxon>
        <taxon>NPAAA clade</taxon>
        <taxon>Hologalegina</taxon>
        <taxon>IRL clade</taxon>
        <taxon>Cicereae</taxon>
        <taxon>Cicer</taxon>
    </lineage>
</organism>
<dbReference type="Pfam" id="PF00072">
    <property type="entry name" value="Response_reg"/>
    <property type="match status" value="1"/>
</dbReference>
<dbReference type="OrthoDB" id="21225at2759"/>
<dbReference type="SUPFAM" id="SSF52172">
    <property type="entry name" value="CheY-like"/>
    <property type="match status" value="1"/>
</dbReference>
<evidence type="ECO:0000259" key="7">
    <source>
        <dbReference type="PROSITE" id="PS50110"/>
    </source>
</evidence>
<accession>A0A1S2Z282</accession>
<evidence type="ECO:0000313" key="9">
    <source>
        <dbReference type="RefSeq" id="XP_004513697.1"/>
    </source>
</evidence>
<dbReference type="FunFam" id="1.10.10.60:FF:000007">
    <property type="entry name" value="Two-component response regulator"/>
    <property type="match status" value="1"/>
</dbReference>
<dbReference type="PaxDb" id="3827-XP_004513697.1"/>
<dbReference type="eggNOG" id="KOG1601">
    <property type="taxonomic scope" value="Eukaryota"/>
</dbReference>
<dbReference type="InterPro" id="IPR009057">
    <property type="entry name" value="Homeodomain-like_sf"/>
</dbReference>
<reference evidence="9" key="1">
    <citation type="submission" date="2025-08" db="UniProtKB">
        <authorList>
            <consortium name="RefSeq"/>
        </authorList>
    </citation>
    <scope>IDENTIFICATION</scope>
    <source>
        <tissue evidence="9">Etiolated seedlings</tissue>
    </source>
</reference>
<dbReference type="RefSeq" id="XP_004513697.1">
    <property type="nucleotide sequence ID" value="XM_004513640.2"/>
</dbReference>
<dbReference type="Proteomes" id="UP000087171">
    <property type="component" value="Unplaced"/>
</dbReference>
<dbReference type="InterPro" id="IPR045279">
    <property type="entry name" value="ARR-like"/>
</dbReference>
<evidence type="ECO:0000256" key="1">
    <source>
        <dbReference type="ARBA" id="ARBA00004123"/>
    </source>
</evidence>
<dbReference type="InterPro" id="IPR006447">
    <property type="entry name" value="Myb_dom_plants"/>
</dbReference>
<comment type="subcellular location">
    <subcellularLocation>
        <location evidence="1">Nucleus</location>
    </subcellularLocation>
</comment>
<evidence type="ECO:0000256" key="2">
    <source>
        <dbReference type="ARBA" id="ARBA00023012"/>
    </source>
</evidence>
<keyword evidence="4" id="KW-0804">Transcription</keyword>
<dbReference type="KEGG" id="cam:101506714"/>
<evidence type="ECO:0000256" key="5">
    <source>
        <dbReference type="ARBA" id="ARBA00023242"/>
    </source>
</evidence>
<dbReference type="Gene3D" id="1.10.10.60">
    <property type="entry name" value="Homeodomain-like"/>
    <property type="match status" value="1"/>
</dbReference>
<dbReference type="NCBIfam" id="TIGR01557">
    <property type="entry name" value="myb_SHAQKYF"/>
    <property type="match status" value="1"/>
</dbReference>
<comment type="caution">
    <text evidence="6">Lacks conserved residue(s) required for the propagation of feature annotation.</text>
</comment>
<proteinExistence type="predicted"/>
<dbReference type="GO" id="GO:0003677">
    <property type="term" value="F:DNA binding"/>
    <property type="evidence" value="ECO:0007669"/>
    <property type="project" value="InterPro"/>
</dbReference>
<dbReference type="SMART" id="SM00448">
    <property type="entry name" value="REC"/>
    <property type="match status" value="1"/>
</dbReference>
<feature type="domain" description="Response regulatory" evidence="7">
    <location>
        <begin position="9"/>
        <end position="124"/>
    </location>
</feature>
<dbReference type="GeneID" id="101506714"/>
<evidence type="ECO:0000256" key="3">
    <source>
        <dbReference type="ARBA" id="ARBA00023015"/>
    </source>
</evidence>
<dbReference type="SUPFAM" id="SSF46689">
    <property type="entry name" value="Homeodomain-like"/>
    <property type="match status" value="1"/>
</dbReference>
<evidence type="ECO:0000256" key="4">
    <source>
        <dbReference type="ARBA" id="ARBA00023163"/>
    </source>
</evidence>
<evidence type="ECO:0000256" key="6">
    <source>
        <dbReference type="PROSITE-ProRule" id="PRU00169"/>
    </source>
</evidence>
<keyword evidence="8" id="KW-1185">Reference proteome</keyword>
<dbReference type="GO" id="GO:0000160">
    <property type="term" value="P:phosphorelay signal transduction system"/>
    <property type="evidence" value="ECO:0007669"/>
    <property type="project" value="UniProtKB-KW"/>
</dbReference>
<keyword evidence="2" id="KW-0902">Two-component regulatory system</keyword>
<sequence length="612" mass="68300">MECERSNIFVLVVDNDDVSLDILANILIAWQYRVITAKNALDAMQHLRDFDGVFDLIITEVHLPGISGIAFQKHVKDDYQIPVIVMSNDRRESVICNSYEYGAAHYIMKPFCAEDFKDIWKIAMDAKKEKLFIENELIIYDQERESFGGDDDVNSLNTLNDAKIKKKYCKRKNDEYQDGDFQVLKKPKLVWTTYLHNLFLLAIKQIGLDKAVPKKILEVMNIPNLTRENVASHLQKYRIFLRDVAEKGMIGGISHRALRSRFASSLPVSVIKEIQAIRTNKLRAPTLQYLQKLSYQNGDDNNVLQQFNQVSSNNNDQFSFLQKGLTLQELDQVRIGKSSLENNVAIQQNKFGISSSSIPTFHQAKNSYNDGANGFHGLMNSSSSFLTRGLNNYGNQNYGLRNLNMTSLNNNSNNVLFQKNNIFIPMSNNPFGVQLNNGFGFNVGANNENVNVGGSFGLVQGGFGLNSVSDVSGGSGSGSGSGSEVPTTFVNAENVAEVNQFVENVNQNNGAANLISENEFKQMEINVADFLMADDNLNLLNEMDVNRVDASGLSNADFNFFQDEQPFEQLRGNEGCFNRFMGDKASSAPTSTIGTQELDVDLIEALFGAKEN</sequence>
<dbReference type="PANTHER" id="PTHR43874">
    <property type="entry name" value="TWO-COMPONENT RESPONSE REGULATOR"/>
    <property type="match status" value="1"/>
</dbReference>
<dbReference type="AlphaFoldDB" id="A0A1S2Z282"/>
<dbReference type="GO" id="GO:0005634">
    <property type="term" value="C:nucleus"/>
    <property type="evidence" value="ECO:0007669"/>
    <property type="project" value="UniProtKB-SubCell"/>
</dbReference>
<name>A0A1S2Z282_CICAR</name>
<dbReference type="Gene3D" id="3.40.50.2300">
    <property type="match status" value="1"/>
</dbReference>
<dbReference type="GO" id="GO:0009736">
    <property type="term" value="P:cytokinin-activated signaling pathway"/>
    <property type="evidence" value="ECO:0007669"/>
    <property type="project" value="InterPro"/>
</dbReference>
<dbReference type="PROSITE" id="PS50110">
    <property type="entry name" value="RESPONSE_REGULATORY"/>
    <property type="match status" value="1"/>
</dbReference>
<evidence type="ECO:0000313" key="8">
    <source>
        <dbReference type="Proteomes" id="UP000087171"/>
    </source>
</evidence>
<gene>
    <name evidence="9" type="primary">LOC101506714</name>
</gene>
<keyword evidence="5" id="KW-0539">Nucleus</keyword>
<dbReference type="InterPro" id="IPR001789">
    <property type="entry name" value="Sig_transdc_resp-reg_receiver"/>
</dbReference>
<protein>
    <submittedName>
        <fullName evidence="9">Two-component response regulator ARR13</fullName>
    </submittedName>
</protein>
<keyword evidence="3" id="KW-0805">Transcription regulation</keyword>